<feature type="domain" description="Sialate O-acetylesterase" evidence="3">
    <location>
        <begin position="51"/>
        <end position="274"/>
    </location>
</feature>
<comment type="caution">
    <text evidence="4">The sequence shown here is derived from an EMBL/GenBank/DDBJ whole genome shotgun (WGS) entry which is preliminary data.</text>
</comment>
<dbReference type="InterPro" id="IPR052940">
    <property type="entry name" value="Carb_Esterase_6"/>
</dbReference>
<evidence type="ECO:0000313" key="4">
    <source>
        <dbReference type="EMBL" id="OAM89033.1"/>
    </source>
</evidence>
<evidence type="ECO:0000259" key="3">
    <source>
        <dbReference type="Pfam" id="PF03629"/>
    </source>
</evidence>
<dbReference type="Gene3D" id="3.40.50.1110">
    <property type="entry name" value="SGNH hydrolase"/>
    <property type="match status" value="1"/>
</dbReference>
<feature type="chain" id="PRO_5008088784" description="Sialate O-acetylesterase domain-containing protein" evidence="2">
    <location>
        <begin position="35"/>
        <end position="280"/>
    </location>
</feature>
<name>A0A178IG83_9BACT</name>
<dbReference type="PANTHER" id="PTHR31988:SF19">
    <property type="entry name" value="9-O-ACETYL-N-ACETYLNEURAMINIC ACID DEACETYLASE-RELATED"/>
    <property type="match status" value="1"/>
</dbReference>
<dbReference type="AlphaFoldDB" id="A0A178IG83"/>
<organism evidence="4 5">
    <name type="scientific">Termitidicoccus mucosus</name>
    <dbReference type="NCBI Taxonomy" id="1184151"/>
    <lineage>
        <taxon>Bacteria</taxon>
        <taxon>Pseudomonadati</taxon>
        <taxon>Verrucomicrobiota</taxon>
        <taxon>Opitutia</taxon>
        <taxon>Opitutales</taxon>
        <taxon>Opitutaceae</taxon>
        <taxon>Termitidicoccus</taxon>
    </lineage>
</organism>
<feature type="signal peptide" evidence="2">
    <location>
        <begin position="1"/>
        <end position="34"/>
    </location>
</feature>
<dbReference type="STRING" id="1184151.AW736_15155"/>
<protein>
    <recommendedName>
        <fullName evidence="3">Sialate O-acetylesterase domain-containing protein</fullName>
    </recommendedName>
</protein>
<keyword evidence="1" id="KW-0378">Hydrolase</keyword>
<evidence type="ECO:0000313" key="5">
    <source>
        <dbReference type="Proteomes" id="UP000078486"/>
    </source>
</evidence>
<sequence length="280" mass="30758">MIHHLYSSRIAGLICMFSRSLALLSVFAAGTMLAQTGEPAAPATPPAREFFHIYLLMGQSNMAGRDRRTLDAQSDDPRILALHADGRWLVARDPLHPQRGRTLPGIGLGIPFAREMLKTADPKITIGLVPCAVGGSSLRRWIKGAEYYEQTVSRARLAAQAGLIKGVLWHQGESDTTSRENAGTYETRLARMLQDLRNDLGRPDLPIMVGQIGEFLLPEKYPFADTVRGAIRRIPDIVPRVGFADSAGLGDLGDKLHFSADAQQQMGARFAKAMRVFQKQ</sequence>
<dbReference type="Pfam" id="PF03629">
    <property type="entry name" value="SASA"/>
    <property type="match status" value="1"/>
</dbReference>
<keyword evidence="5" id="KW-1185">Reference proteome</keyword>
<gene>
    <name evidence="4" type="ORF">AW736_15155</name>
</gene>
<accession>A0A178IG83</accession>
<reference evidence="4 5" key="1">
    <citation type="submission" date="2016-01" db="EMBL/GenBank/DDBJ databases">
        <title>High potential of lignocellulose degradation of a new Verrucomicrobia species.</title>
        <authorList>
            <person name="Wang Y."/>
            <person name="Shi Y."/>
            <person name="Qiu Z."/>
            <person name="Liu S."/>
            <person name="Yang H."/>
        </authorList>
    </citation>
    <scope>NUCLEOTIDE SEQUENCE [LARGE SCALE GENOMIC DNA]</scope>
    <source>
        <strain evidence="4 5">TSB47</strain>
    </source>
</reference>
<evidence type="ECO:0000256" key="2">
    <source>
        <dbReference type="SAM" id="SignalP"/>
    </source>
</evidence>
<dbReference type="InterPro" id="IPR036514">
    <property type="entry name" value="SGNH_hydro_sf"/>
</dbReference>
<dbReference type="Proteomes" id="UP000078486">
    <property type="component" value="Unassembled WGS sequence"/>
</dbReference>
<dbReference type="GO" id="GO:0016788">
    <property type="term" value="F:hydrolase activity, acting on ester bonds"/>
    <property type="evidence" value="ECO:0007669"/>
    <property type="project" value="UniProtKB-ARBA"/>
</dbReference>
<evidence type="ECO:0000256" key="1">
    <source>
        <dbReference type="ARBA" id="ARBA00022801"/>
    </source>
</evidence>
<dbReference type="PANTHER" id="PTHR31988">
    <property type="entry name" value="ESTERASE, PUTATIVE (DUF303)-RELATED"/>
    <property type="match status" value="1"/>
</dbReference>
<dbReference type="EMBL" id="LRRQ01000108">
    <property type="protein sequence ID" value="OAM89033.1"/>
    <property type="molecule type" value="Genomic_DNA"/>
</dbReference>
<dbReference type="InterPro" id="IPR005181">
    <property type="entry name" value="SASA"/>
</dbReference>
<keyword evidence="2" id="KW-0732">Signal</keyword>
<dbReference type="SUPFAM" id="SSF52266">
    <property type="entry name" value="SGNH hydrolase"/>
    <property type="match status" value="1"/>
</dbReference>
<proteinExistence type="predicted"/>